<evidence type="ECO:0000313" key="8">
    <source>
        <dbReference type="Proteomes" id="UP001597361"/>
    </source>
</evidence>
<comment type="subcellular location">
    <subcellularLocation>
        <location evidence="1">Membrane</location>
        <topology evidence="1">Multi-pass membrane protein</topology>
    </subcellularLocation>
</comment>
<dbReference type="Gene3D" id="1.25.40.10">
    <property type="entry name" value="Tetratricopeptide repeat domain"/>
    <property type="match status" value="1"/>
</dbReference>
<name>A0ABW4VJY6_9BACT</name>
<dbReference type="InterPro" id="IPR007016">
    <property type="entry name" value="O-antigen_ligase-rel_domated"/>
</dbReference>
<dbReference type="GO" id="GO:0016874">
    <property type="term" value="F:ligase activity"/>
    <property type="evidence" value="ECO:0007669"/>
    <property type="project" value="UniProtKB-KW"/>
</dbReference>
<proteinExistence type="predicted"/>
<gene>
    <name evidence="7" type="ORF">ACFSKL_09465</name>
</gene>
<dbReference type="Pfam" id="PF04932">
    <property type="entry name" value="Wzy_C"/>
    <property type="match status" value="1"/>
</dbReference>
<evidence type="ECO:0000256" key="2">
    <source>
        <dbReference type="ARBA" id="ARBA00022692"/>
    </source>
</evidence>
<protein>
    <submittedName>
        <fullName evidence="7">O-antigen ligase family protein</fullName>
    </submittedName>
</protein>
<organism evidence="7 8">
    <name type="scientific">Belliella marina</name>
    <dbReference type="NCBI Taxonomy" id="1644146"/>
    <lineage>
        <taxon>Bacteria</taxon>
        <taxon>Pseudomonadati</taxon>
        <taxon>Bacteroidota</taxon>
        <taxon>Cytophagia</taxon>
        <taxon>Cytophagales</taxon>
        <taxon>Cyclobacteriaceae</taxon>
        <taxon>Belliella</taxon>
    </lineage>
</organism>
<dbReference type="PANTHER" id="PTHR37422:SF13">
    <property type="entry name" value="LIPOPOLYSACCHARIDE BIOSYNTHESIS PROTEIN PA4999-RELATED"/>
    <property type="match status" value="1"/>
</dbReference>
<reference evidence="8" key="1">
    <citation type="journal article" date="2019" name="Int. J. Syst. Evol. Microbiol.">
        <title>The Global Catalogue of Microorganisms (GCM) 10K type strain sequencing project: providing services to taxonomists for standard genome sequencing and annotation.</title>
        <authorList>
            <consortium name="The Broad Institute Genomics Platform"/>
            <consortium name="The Broad Institute Genome Sequencing Center for Infectious Disease"/>
            <person name="Wu L."/>
            <person name="Ma J."/>
        </authorList>
    </citation>
    <scope>NUCLEOTIDE SEQUENCE [LARGE SCALE GENOMIC DNA]</scope>
    <source>
        <strain evidence="8">CGMCC 1.15180</strain>
    </source>
</reference>
<evidence type="ECO:0000313" key="7">
    <source>
        <dbReference type="EMBL" id="MFD2035019.1"/>
    </source>
</evidence>
<evidence type="ECO:0000256" key="1">
    <source>
        <dbReference type="ARBA" id="ARBA00004141"/>
    </source>
</evidence>
<feature type="domain" description="O-antigen ligase-related" evidence="6">
    <location>
        <begin position="131"/>
        <end position="281"/>
    </location>
</feature>
<feature type="transmembrane region" description="Helical" evidence="5">
    <location>
        <begin position="267"/>
        <end position="289"/>
    </location>
</feature>
<keyword evidence="7" id="KW-0436">Ligase</keyword>
<keyword evidence="3 5" id="KW-1133">Transmembrane helix</keyword>
<evidence type="ECO:0000259" key="6">
    <source>
        <dbReference type="Pfam" id="PF04932"/>
    </source>
</evidence>
<accession>A0ABW4VJY6</accession>
<sequence>MFLIFLYSFINGYIFRYNSPVTFRFYEFCALPIAYVFFRILESKLSVLSLFAVVSGGLLQIVYGKLQLYGYFPSLHSSFPITGSFFNPGPYSGYLALVFPAAMGLALYGKELLGKSYLKWEYWLKNLGLAVCAGILLVLPATQSRAAWLAVLFSSLLLLFYRYQWYDRFRKLTESKLKRIVSVVIILILLVGISTLIYQLKKDSADGRVLIWKASWGMVVDNPIFGLGYEGFLSRYMDSQAKYFQINPNDQSIPLADNVVYAFNEGLLLLVEQGFIGLVLVGLLIFQLFNFRKRIDRPEVMIAQAGILSLLIFGMFSYPSHILPIKLCGLLYLTFISRHSEPRFSMGVQFRQPILRWGMIPILLLFIGLAGIRFYNVYEKTKIWKEALTMYNNGLYKEANFKFKEVYPYFERDGNFLTNYGKSLSNEGNHGKAILILEEGKRYGGSTIIQTALGDSYKAIGMYMEAEESYLLGVDMLPDRFYAKFLLAKLYMETGQVEKFKVTARTLINKEPKVFSQATVEIKSELRKMMQQIEQI</sequence>
<feature type="transmembrane region" description="Helical" evidence="5">
    <location>
        <begin position="122"/>
        <end position="140"/>
    </location>
</feature>
<dbReference type="EMBL" id="JBHUHR010000025">
    <property type="protein sequence ID" value="MFD2035019.1"/>
    <property type="molecule type" value="Genomic_DNA"/>
</dbReference>
<evidence type="ECO:0000256" key="3">
    <source>
        <dbReference type="ARBA" id="ARBA00022989"/>
    </source>
</evidence>
<dbReference type="SUPFAM" id="SSF48452">
    <property type="entry name" value="TPR-like"/>
    <property type="match status" value="1"/>
</dbReference>
<evidence type="ECO:0000256" key="4">
    <source>
        <dbReference type="ARBA" id="ARBA00023136"/>
    </source>
</evidence>
<evidence type="ECO:0000256" key="5">
    <source>
        <dbReference type="SAM" id="Phobius"/>
    </source>
</evidence>
<feature type="transmembrane region" description="Helical" evidence="5">
    <location>
        <begin position="354"/>
        <end position="375"/>
    </location>
</feature>
<dbReference type="RefSeq" id="WP_376885678.1">
    <property type="nucleotide sequence ID" value="NZ_JBHUHR010000025.1"/>
</dbReference>
<dbReference type="Proteomes" id="UP001597361">
    <property type="component" value="Unassembled WGS sequence"/>
</dbReference>
<keyword evidence="2 5" id="KW-0812">Transmembrane</keyword>
<dbReference type="InterPro" id="IPR051533">
    <property type="entry name" value="WaaL-like"/>
</dbReference>
<keyword evidence="8" id="KW-1185">Reference proteome</keyword>
<feature type="transmembrane region" description="Helical" evidence="5">
    <location>
        <begin position="23"/>
        <end position="41"/>
    </location>
</feature>
<feature type="transmembrane region" description="Helical" evidence="5">
    <location>
        <begin position="146"/>
        <end position="165"/>
    </location>
</feature>
<dbReference type="PANTHER" id="PTHR37422">
    <property type="entry name" value="TEICHURONIC ACID BIOSYNTHESIS PROTEIN TUAE"/>
    <property type="match status" value="1"/>
</dbReference>
<dbReference type="InterPro" id="IPR011990">
    <property type="entry name" value="TPR-like_helical_dom_sf"/>
</dbReference>
<feature type="transmembrane region" description="Helical" evidence="5">
    <location>
        <begin position="310"/>
        <end position="334"/>
    </location>
</feature>
<feature type="transmembrane region" description="Helical" evidence="5">
    <location>
        <begin position="177"/>
        <end position="200"/>
    </location>
</feature>
<keyword evidence="4 5" id="KW-0472">Membrane</keyword>
<feature type="transmembrane region" description="Helical" evidence="5">
    <location>
        <begin position="91"/>
        <end position="110"/>
    </location>
</feature>
<feature type="transmembrane region" description="Helical" evidence="5">
    <location>
        <begin position="48"/>
        <end position="71"/>
    </location>
</feature>
<comment type="caution">
    <text evidence="7">The sequence shown here is derived from an EMBL/GenBank/DDBJ whole genome shotgun (WGS) entry which is preliminary data.</text>
</comment>